<dbReference type="GO" id="GO:0140359">
    <property type="term" value="F:ABC-type transporter activity"/>
    <property type="evidence" value="ECO:0007669"/>
    <property type="project" value="InterPro"/>
</dbReference>
<dbReference type="InterPro" id="IPR036640">
    <property type="entry name" value="ABC1_TM_sf"/>
</dbReference>
<name>A0AA40A7T6_9PEZI</name>
<dbReference type="SUPFAM" id="SSF52540">
    <property type="entry name" value="P-loop containing nucleoside triphosphate hydrolases"/>
    <property type="match status" value="2"/>
</dbReference>
<feature type="transmembrane region" description="Helical" evidence="8">
    <location>
        <begin position="53"/>
        <end position="73"/>
    </location>
</feature>
<feature type="transmembrane region" description="Helical" evidence="8">
    <location>
        <begin position="866"/>
        <end position="889"/>
    </location>
</feature>
<feature type="domain" description="ABC transporter" evidence="9">
    <location>
        <begin position="551"/>
        <end position="779"/>
    </location>
</feature>
<dbReference type="CDD" id="cd18580">
    <property type="entry name" value="ABC_6TM_ABCC_D2"/>
    <property type="match status" value="1"/>
</dbReference>
<dbReference type="PROSITE" id="PS50929">
    <property type="entry name" value="ABC_TM1F"/>
    <property type="match status" value="2"/>
</dbReference>
<feature type="transmembrane region" description="Helical" evidence="8">
    <location>
        <begin position="968"/>
        <end position="988"/>
    </location>
</feature>
<feature type="transmembrane region" description="Helical" evidence="8">
    <location>
        <begin position="28"/>
        <end position="47"/>
    </location>
</feature>
<proteinExistence type="predicted"/>
<sequence length="1395" mass="151842">MDDPKCMNDGSFGPTVVNCHGGFDFTSLFESTFLSIVAIIIVSSQMLEREPANIAAASLAICTSLLFFAVSSLEHSRSLRPSPLLNAYLAATILFDAVQARTYWLSWPHTPITAIFTTSLAVKLTLLILESWAKTRWISFEARRRYSPEATSGIFSLAFYHWMNDLVARGYRQSLSPEELYALDDRLTTESCGDKFWTRFQQDKSATSPRRRKYSLHLTVAHTLNSSLLFPILPQLLQGSFTFAQPFLINAILSHLQTPNPAPNTGYGLIGAAALVYTGLALSTGTYWYVNQRALTRLRACLTSSLYRATCARPASAAALPAALTLMDADVLQVQGGLRAAYECWASVVETAIAGWLLYRRLGAVFAAPIVIVLICAGLAVGVGSYAGKRQGEMMRRLQARVAFVSAVVPCLPAVRMAGMAGRVGEVMLRLRGAEIEGEKRARVLSVWATVFAFAPAVLSPVVTFALSARGELGIGDVFTSLAFIHLLCHPLTQVLQSVPQLLSALTSFGRIQTYLSCDSAEGPSHSRDDGTGIDSVAQLGMTKEAPLAVVIIRDTSIGWMKDSWVLRDLNITIPRSIFTLIVGPVASGKSSLCNALLGEVPFLTGSIDFQDANLRMAYCSQTPFLLNSTIRQNIIGYSEFNGPWYERIVQACCLTQDFAALPRGDETMVGTQGTAISGGQRKRTALARAIYSRPRLAILDDILSGLDSRTEEEVVRQVLGPQGLFRELRTTVAFCTQDARQYKLMDQIVVLEGNSAKFQGSRTEFEDSHLHHVGLYAGVPNEQDTQDQEHAFKAIPISDEAPTKAERSRFNDSIANYSLYFSAIGAGLLTQFFLLAVGFAFLYNFGAVWLERWTKSIQAGEDRSSFFIALFFMFQIVCLGFLGAFVSLNGLRMAPRASLALHFDTLDTLLRAPFRYYTGVDASVPTGHLVQDMSIIDHDLAGGHGNTVLTGLTVIGQVAVIGIASPYILIGYPVLLLVFVLILVVYLRTSTQLRMLVMETKDPLYKHFRETIDGLATIRAFGWIGDNIALNAKLVDESQRPSHLLPMLQQWLNLVLNMTVAGLAVIFVALATQLRTSAGFTGVALVSLMSLGEMLGNLIRCFAELQTATAALSRIKRFREMVRPEDEDGEGVSKVPPEKGWPGSGEIRIDGVSASYQPWCPTPTPTPSTTPPSTPALKNLTLHIPPGERVLITGRTGSGKSSLLALLQSHLLPSSGILTLPQPPLALPQTPILLPGSHPVRANLLPLTFPTIPTPTTPAPAPAPAPDHDDACQHALESVGLWPLFAARGVGGEVDPDELSHGQKQLFGLARVIVRARLGREGTEGGVLLLDEVTSGVDAGTEAAIWDVIAREFAGWTVLWVSHRRVEGVDRVVVMRGGEIVEVRPGDRELIREV</sequence>
<feature type="transmembrane region" description="Helical" evidence="8">
    <location>
        <begin position="445"/>
        <end position="467"/>
    </location>
</feature>
<keyword evidence="6 8" id="KW-1133">Transmembrane helix</keyword>
<evidence type="ECO:0000313" key="12">
    <source>
        <dbReference type="Proteomes" id="UP001172102"/>
    </source>
</evidence>
<dbReference type="InterPro" id="IPR017871">
    <property type="entry name" value="ABC_transporter-like_CS"/>
</dbReference>
<keyword evidence="4" id="KW-0547">Nucleotide-binding</keyword>
<dbReference type="GO" id="GO:0005524">
    <property type="term" value="F:ATP binding"/>
    <property type="evidence" value="ECO:0007669"/>
    <property type="project" value="UniProtKB-KW"/>
</dbReference>
<dbReference type="Gene3D" id="3.40.50.300">
    <property type="entry name" value="P-loop containing nucleotide triphosphate hydrolases"/>
    <property type="match status" value="2"/>
</dbReference>
<dbReference type="Pfam" id="PF00005">
    <property type="entry name" value="ABC_tran"/>
    <property type="match status" value="2"/>
</dbReference>
<dbReference type="Proteomes" id="UP001172102">
    <property type="component" value="Unassembled WGS sequence"/>
</dbReference>
<dbReference type="PANTHER" id="PTHR24223">
    <property type="entry name" value="ATP-BINDING CASSETTE SUB-FAMILY C"/>
    <property type="match status" value="1"/>
</dbReference>
<evidence type="ECO:0000256" key="6">
    <source>
        <dbReference type="ARBA" id="ARBA00022989"/>
    </source>
</evidence>
<evidence type="ECO:0000256" key="5">
    <source>
        <dbReference type="ARBA" id="ARBA00022840"/>
    </source>
</evidence>
<dbReference type="PROSITE" id="PS00211">
    <property type="entry name" value="ABC_TRANSPORTER_1"/>
    <property type="match status" value="1"/>
</dbReference>
<keyword evidence="3 8" id="KW-0812">Transmembrane</keyword>
<dbReference type="PANTHER" id="PTHR24223:SF345">
    <property type="entry name" value="ABC MULTIDRUG TRANSPORTER (EUROFUNG)"/>
    <property type="match status" value="1"/>
</dbReference>
<evidence type="ECO:0000256" key="8">
    <source>
        <dbReference type="SAM" id="Phobius"/>
    </source>
</evidence>
<feature type="transmembrane region" description="Helical" evidence="8">
    <location>
        <begin position="110"/>
        <end position="129"/>
    </location>
</feature>
<evidence type="ECO:0000256" key="1">
    <source>
        <dbReference type="ARBA" id="ARBA00004141"/>
    </source>
</evidence>
<dbReference type="GO" id="GO:0016020">
    <property type="term" value="C:membrane"/>
    <property type="evidence" value="ECO:0007669"/>
    <property type="project" value="UniProtKB-SubCell"/>
</dbReference>
<dbReference type="InterPro" id="IPR003439">
    <property type="entry name" value="ABC_transporter-like_ATP-bd"/>
</dbReference>
<dbReference type="SUPFAM" id="SSF90123">
    <property type="entry name" value="ABC transporter transmembrane region"/>
    <property type="match status" value="2"/>
</dbReference>
<keyword evidence="12" id="KW-1185">Reference proteome</keyword>
<feature type="transmembrane region" description="Helical" evidence="8">
    <location>
        <begin position="365"/>
        <end position="388"/>
    </location>
</feature>
<dbReference type="SMART" id="SM00382">
    <property type="entry name" value="AAA"/>
    <property type="match status" value="2"/>
</dbReference>
<dbReference type="FunFam" id="1.20.1560.10:FF:000055">
    <property type="entry name" value="ABC multidrug transporter (Eurofung)"/>
    <property type="match status" value="1"/>
</dbReference>
<feature type="domain" description="ABC transmembrane type-1" evidence="10">
    <location>
        <begin position="834"/>
        <end position="1108"/>
    </location>
</feature>
<dbReference type="GO" id="GO:0016887">
    <property type="term" value="F:ATP hydrolysis activity"/>
    <property type="evidence" value="ECO:0007669"/>
    <property type="project" value="InterPro"/>
</dbReference>
<evidence type="ECO:0000259" key="10">
    <source>
        <dbReference type="PROSITE" id="PS50929"/>
    </source>
</evidence>
<dbReference type="InterPro" id="IPR044726">
    <property type="entry name" value="ABCC_6TM_D2"/>
</dbReference>
<keyword evidence="2" id="KW-0813">Transport</keyword>
<feature type="transmembrane region" description="Helical" evidence="8">
    <location>
        <begin position="818"/>
        <end position="846"/>
    </location>
</feature>
<evidence type="ECO:0000313" key="11">
    <source>
        <dbReference type="EMBL" id="KAK0710728.1"/>
    </source>
</evidence>
<evidence type="ECO:0000256" key="3">
    <source>
        <dbReference type="ARBA" id="ARBA00022692"/>
    </source>
</evidence>
<dbReference type="Gene3D" id="1.20.1560.10">
    <property type="entry name" value="ABC transporter type 1, transmembrane domain"/>
    <property type="match status" value="2"/>
</dbReference>
<dbReference type="EMBL" id="JAUKUA010000005">
    <property type="protein sequence ID" value="KAK0710728.1"/>
    <property type="molecule type" value="Genomic_DNA"/>
</dbReference>
<evidence type="ECO:0000256" key="2">
    <source>
        <dbReference type="ARBA" id="ARBA00022448"/>
    </source>
</evidence>
<feature type="transmembrane region" description="Helical" evidence="8">
    <location>
        <begin position="1052"/>
        <end position="1072"/>
    </location>
</feature>
<accession>A0AA40A7T6</accession>
<comment type="subcellular location">
    <subcellularLocation>
        <location evidence="1">Membrane</location>
        <topology evidence="1">Multi-pass membrane protein</topology>
    </subcellularLocation>
</comment>
<feature type="transmembrane region" description="Helical" evidence="8">
    <location>
        <begin position="214"/>
        <end position="233"/>
    </location>
</feature>
<dbReference type="InterPro" id="IPR050173">
    <property type="entry name" value="ABC_transporter_C-like"/>
</dbReference>
<dbReference type="Pfam" id="PF00664">
    <property type="entry name" value="ABC_membrane"/>
    <property type="match status" value="1"/>
</dbReference>
<evidence type="ECO:0000259" key="9">
    <source>
        <dbReference type="PROSITE" id="PS50893"/>
    </source>
</evidence>
<organism evidence="11 12">
    <name type="scientific">Lasiosphaeris hirsuta</name>
    <dbReference type="NCBI Taxonomy" id="260670"/>
    <lineage>
        <taxon>Eukaryota</taxon>
        <taxon>Fungi</taxon>
        <taxon>Dikarya</taxon>
        <taxon>Ascomycota</taxon>
        <taxon>Pezizomycotina</taxon>
        <taxon>Sordariomycetes</taxon>
        <taxon>Sordariomycetidae</taxon>
        <taxon>Sordariales</taxon>
        <taxon>Lasiosphaeriaceae</taxon>
        <taxon>Lasiosphaeris</taxon>
    </lineage>
</organism>
<gene>
    <name evidence="11" type="ORF">B0H67DRAFT_610992</name>
</gene>
<feature type="transmembrane region" description="Helical" evidence="8">
    <location>
        <begin position="400"/>
        <end position="425"/>
    </location>
</feature>
<dbReference type="InterPro" id="IPR011527">
    <property type="entry name" value="ABC1_TM_dom"/>
</dbReference>
<feature type="domain" description="ABC transporter" evidence="9">
    <location>
        <begin position="1148"/>
        <end position="1395"/>
    </location>
</feature>
<keyword evidence="11" id="KW-0378">Hydrolase</keyword>
<keyword evidence="7 8" id="KW-0472">Membrane</keyword>
<feature type="transmembrane region" description="Helical" evidence="8">
    <location>
        <begin position="267"/>
        <end position="290"/>
    </location>
</feature>
<dbReference type="PROSITE" id="PS50893">
    <property type="entry name" value="ABC_TRANSPORTER_2"/>
    <property type="match status" value="2"/>
</dbReference>
<evidence type="ECO:0000256" key="4">
    <source>
        <dbReference type="ARBA" id="ARBA00022741"/>
    </source>
</evidence>
<feature type="domain" description="ABC transmembrane type-1" evidence="10">
    <location>
        <begin position="236"/>
        <end position="504"/>
    </location>
</feature>
<reference evidence="11" key="1">
    <citation type="submission" date="2023-06" db="EMBL/GenBank/DDBJ databases">
        <title>Genome-scale phylogeny and comparative genomics of the fungal order Sordariales.</title>
        <authorList>
            <consortium name="Lawrence Berkeley National Laboratory"/>
            <person name="Hensen N."/>
            <person name="Bonometti L."/>
            <person name="Westerberg I."/>
            <person name="Brannstrom I.O."/>
            <person name="Guillou S."/>
            <person name="Cros-Aarteil S."/>
            <person name="Calhoun S."/>
            <person name="Haridas S."/>
            <person name="Kuo A."/>
            <person name="Mondo S."/>
            <person name="Pangilinan J."/>
            <person name="Riley R."/>
            <person name="Labutti K."/>
            <person name="Andreopoulos B."/>
            <person name="Lipzen A."/>
            <person name="Chen C."/>
            <person name="Yanf M."/>
            <person name="Daum C."/>
            <person name="Ng V."/>
            <person name="Clum A."/>
            <person name="Steindorff A."/>
            <person name="Ohm R."/>
            <person name="Martin F."/>
            <person name="Silar P."/>
            <person name="Natvig D."/>
            <person name="Lalanne C."/>
            <person name="Gautier V."/>
            <person name="Ament-Velasquez S.L."/>
            <person name="Kruys A."/>
            <person name="Hutchinson M.I."/>
            <person name="Powell A.J."/>
            <person name="Barry K."/>
            <person name="Miller A.N."/>
            <person name="Grigoriev I.V."/>
            <person name="Debuchy R."/>
            <person name="Gladieux P."/>
            <person name="Thoren M.H."/>
            <person name="Johannesson H."/>
        </authorList>
    </citation>
    <scope>NUCLEOTIDE SEQUENCE</scope>
    <source>
        <strain evidence="11">SMH4607-1</strain>
    </source>
</reference>
<comment type="caution">
    <text evidence="11">The sequence shown here is derived from an EMBL/GenBank/DDBJ whole genome shotgun (WGS) entry which is preliminary data.</text>
</comment>
<evidence type="ECO:0000256" key="7">
    <source>
        <dbReference type="ARBA" id="ARBA00023136"/>
    </source>
</evidence>
<dbReference type="InterPro" id="IPR027417">
    <property type="entry name" value="P-loop_NTPase"/>
</dbReference>
<dbReference type="InterPro" id="IPR003593">
    <property type="entry name" value="AAA+_ATPase"/>
</dbReference>
<keyword evidence="5" id="KW-0067">ATP-binding</keyword>
<protein>
    <submittedName>
        <fullName evidence="11">P-loop containing nucleoside triphosphate hydrolase protein</fullName>
    </submittedName>
</protein>